<evidence type="ECO:0008006" key="4">
    <source>
        <dbReference type="Google" id="ProtNLM"/>
    </source>
</evidence>
<reference evidence="2" key="1">
    <citation type="submission" date="2020-01" db="EMBL/GenBank/DDBJ databases">
        <authorList>
            <person name="Seo Y.L."/>
        </authorList>
    </citation>
    <scope>NUCLEOTIDE SEQUENCE</scope>
    <source>
        <strain evidence="2">R11</strain>
    </source>
</reference>
<feature type="transmembrane region" description="Helical" evidence="1">
    <location>
        <begin position="82"/>
        <end position="100"/>
    </location>
</feature>
<organism evidence="2 3">
    <name type="scientific">Mucilaginibacter agri</name>
    <dbReference type="NCBI Taxonomy" id="2695265"/>
    <lineage>
        <taxon>Bacteria</taxon>
        <taxon>Pseudomonadati</taxon>
        <taxon>Bacteroidota</taxon>
        <taxon>Sphingobacteriia</taxon>
        <taxon>Sphingobacteriales</taxon>
        <taxon>Sphingobacteriaceae</taxon>
        <taxon>Mucilaginibacter</taxon>
    </lineage>
</organism>
<evidence type="ECO:0000256" key="1">
    <source>
        <dbReference type="SAM" id="Phobius"/>
    </source>
</evidence>
<reference evidence="2" key="2">
    <citation type="submission" date="2020-10" db="EMBL/GenBank/DDBJ databases">
        <title>Mucilaginibacter sp. nov., isolated from soil.</title>
        <authorList>
            <person name="Jeon C.O."/>
        </authorList>
    </citation>
    <scope>NUCLEOTIDE SEQUENCE</scope>
    <source>
        <strain evidence="2">R11</strain>
    </source>
</reference>
<keyword evidence="1" id="KW-1133">Transmembrane helix</keyword>
<feature type="transmembrane region" description="Helical" evidence="1">
    <location>
        <begin position="378"/>
        <end position="397"/>
    </location>
</feature>
<keyword evidence="1" id="KW-0812">Transmembrane</keyword>
<accession>A0A965ZLD2</accession>
<feature type="transmembrane region" description="Helical" evidence="1">
    <location>
        <begin position="284"/>
        <end position="305"/>
    </location>
</feature>
<dbReference type="AlphaFoldDB" id="A0A965ZLD2"/>
<evidence type="ECO:0000313" key="3">
    <source>
        <dbReference type="Proteomes" id="UP000638732"/>
    </source>
</evidence>
<feature type="transmembrane region" description="Helical" evidence="1">
    <location>
        <begin position="191"/>
        <end position="212"/>
    </location>
</feature>
<feature type="transmembrane region" description="Helical" evidence="1">
    <location>
        <begin position="146"/>
        <end position="170"/>
    </location>
</feature>
<name>A0A965ZLD2_9SPHI</name>
<proteinExistence type="predicted"/>
<feature type="transmembrane region" description="Helical" evidence="1">
    <location>
        <begin position="232"/>
        <end position="249"/>
    </location>
</feature>
<keyword evidence="1" id="KW-0472">Membrane</keyword>
<evidence type="ECO:0000313" key="2">
    <source>
        <dbReference type="EMBL" id="NCD71721.1"/>
    </source>
</evidence>
<protein>
    <recommendedName>
        <fullName evidence="4">PNPLA domain-containing protein</fullName>
    </recommendedName>
</protein>
<feature type="transmembrane region" description="Helical" evidence="1">
    <location>
        <begin position="409"/>
        <end position="431"/>
    </location>
</feature>
<feature type="transmembrane region" description="Helical" evidence="1">
    <location>
        <begin position="317"/>
        <end position="334"/>
    </location>
</feature>
<comment type="caution">
    <text evidence="2">The sequence shown here is derived from an EMBL/GenBank/DDBJ whole genome shotgun (WGS) entry which is preliminary data.</text>
</comment>
<sequence>MLAGLFITGILSNKNSFLLKTPNAESGIVSLELCHSNAEQAAILNDWKKNWAYVPKYTVDSVYTREKVCALPTAVHNIKVDFIFIFFYVGLFVFLIWRKQECYEGFLSARQAVSLVFIAGMLDIVENIFALLSIREIERGATESGLALLVFIPSLIKWLLLIFSIAYYYYRVLRPAMKKNLRIINFYLRAFALQLWRFRIVVIGLLVLLVLINFVDQFADLLVSINSSPWGVFWFMLAILVHAVLNWYLPKAYDDAHERKRDYDFKSVYQKSPDYKKRVTLKTYLSRLIGSATLMVPATGILSAMQSYHIKYFLDGIPPMALFVLIIFFYIEILRFKLLDRIFFKNKQFNESRYWILFLIVLLGVAWSFYAGNKQPSSLIHIAISLFGLSFLFLVTVNYREKFQNNIPFVPILAFVSVVVFVFFILFNFRFFSSLVTREDRFYSLPFVISGMVFYTILSSVLLLIGLKYKIQPITFFMVITFMISSATISDFHNVSLVDRKVTPAVEEDSLRVYVRDWLKSRESEIMKQDDVGKEYPVFFVNAFGGGIKAAAWTTMVVGRLDSLMLLNRDSSTATPDFQHYVFSYSGASGGTIGLSLLAASRLKHVGHPDSDTVFVNDKTQLKFYGHDFLTNDLVGILGRDFLMGSFGLNLYADRAKVTEEAWEAYGYPSGLAYDTVLRTAWKDKRKEVPLFVSNTYDINDGVKAILAPVKLDTMDFPGVLLIQDLIKNKDIHLSSAAFLSARFPFVSPTGKFNEQHHFTDGGTVENSGAETSLQLIRVFRSVLDTLKKTNPAYSRVHISILSIPNSIAPMDSVERTKNLYETSAPLLGILNTISGNSIKADITNKYLAGQQGWSYYYVRPNDLKICNGTIHPVLPLGWQISDFALDMMLASVKRKDTDLTKIQQYFLTNFSKY</sequence>
<feature type="transmembrane region" description="Helical" evidence="1">
    <location>
        <begin position="354"/>
        <end position="372"/>
    </location>
</feature>
<dbReference type="EMBL" id="WWEO01000045">
    <property type="protein sequence ID" value="NCD71721.1"/>
    <property type="molecule type" value="Genomic_DNA"/>
</dbReference>
<feature type="transmembrane region" description="Helical" evidence="1">
    <location>
        <begin position="443"/>
        <end position="467"/>
    </location>
</feature>
<gene>
    <name evidence="2" type="ORF">GSY63_20310</name>
</gene>
<feature type="transmembrane region" description="Helical" evidence="1">
    <location>
        <begin position="112"/>
        <end position="134"/>
    </location>
</feature>
<keyword evidence="3" id="KW-1185">Reference proteome</keyword>
<dbReference type="Proteomes" id="UP000638732">
    <property type="component" value="Unassembled WGS sequence"/>
</dbReference>